<keyword evidence="3" id="KW-1185">Reference proteome</keyword>
<dbReference type="EMBL" id="AGRW01000042">
    <property type="protein sequence ID" value="EIC02182.1"/>
    <property type="molecule type" value="Genomic_DNA"/>
</dbReference>
<organism evidence="2 3">
    <name type="scientific">Treponema saccharophilum DSM 2985</name>
    <dbReference type="NCBI Taxonomy" id="907348"/>
    <lineage>
        <taxon>Bacteria</taxon>
        <taxon>Pseudomonadati</taxon>
        <taxon>Spirochaetota</taxon>
        <taxon>Spirochaetia</taxon>
        <taxon>Spirochaetales</taxon>
        <taxon>Treponemataceae</taxon>
        <taxon>Treponema</taxon>
    </lineage>
</organism>
<reference evidence="2 3" key="1">
    <citation type="submission" date="2011-09" db="EMBL/GenBank/DDBJ databases">
        <title>The draft genome of Treponema saccharophilum DSM 2985.</title>
        <authorList>
            <consortium name="US DOE Joint Genome Institute (JGI-PGF)"/>
            <person name="Lucas S."/>
            <person name="Copeland A."/>
            <person name="Lapidus A."/>
            <person name="Glavina del Rio T."/>
            <person name="Dalin E."/>
            <person name="Tice H."/>
            <person name="Bruce D."/>
            <person name="Goodwin L."/>
            <person name="Pitluck S."/>
            <person name="Peters L."/>
            <person name="Kyrpides N."/>
            <person name="Mavromatis K."/>
            <person name="Ivanova N."/>
            <person name="Markowitz V."/>
            <person name="Cheng J.-F."/>
            <person name="Hugenholtz P."/>
            <person name="Woyke T."/>
            <person name="Wu D."/>
            <person name="Gronow S."/>
            <person name="Wellnitz S."/>
            <person name="Brambilla E."/>
            <person name="Klenk H.-P."/>
            <person name="Eisen J.A."/>
        </authorList>
    </citation>
    <scope>NUCLEOTIDE SEQUENCE [LARGE SCALE GENOMIC DNA]</scope>
    <source>
        <strain evidence="2 3">DSM 2985</strain>
    </source>
</reference>
<accession>H7EJR2</accession>
<evidence type="ECO:0000313" key="3">
    <source>
        <dbReference type="Proteomes" id="UP000003571"/>
    </source>
</evidence>
<evidence type="ECO:0000313" key="2">
    <source>
        <dbReference type="EMBL" id="EIC02182.1"/>
    </source>
</evidence>
<feature type="chain" id="PRO_5005683547" description="Lipoprotein" evidence="1">
    <location>
        <begin position="22"/>
        <end position="85"/>
    </location>
</feature>
<protein>
    <recommendedName>
        <fullName evidence="4">Lipoprotein</fullName>
    </recommendedName>
</protein>
<dbReference type="Proteomes" id="UP000003571">
    <property type="component" value="Unassembled WGS sequence"/>
</dbReference>
<evidence type="ECO:0000256" key="1">
    <source>
        <dbReference type="SAM" id="SignalP"/>
    </source>
</evidence>
<dbReference type="STRING" id="907348.TresaDRAFT_2162"/>
<keyword evidence="1" id="KW-0732">Signal</keyword>
<dbReference type="RefSeq" id="WP_002703565.1">
    <property type="nucleotide sequence ID" value="NZ_AGRW01000042.1"/>
</dbReference>
<comment type="caution">
    <text evidence="2">The sequence shown here is derived from an EMBL/GenBank/DDBJ whole genome shotgun (WGS) entry which is preliminary data.</text>
</comment>
<name>H7EJR2_9SPIR</name>
<proteinExistence type="predicted"/>
<gene>
    <name evidence="2" type="ORF">TresaDRAFT_2162</name>
</gene>
<dbReference type="PROSITE" id="PS51257">
    <property type="entry name" value="PROKAR_LIPOPROTEIN"/>
    <property type="match status" value="1"/>
</dbReference>
<sequence length="85" mass="9686">MKKLIAFVSAALLAAALIGCASTQTEELCEKEAFRNQFNQEIWDELPEQFRAGDTPNILCNRYLTGYRDDGWIDSKVDTLDDKIR</sequence>
<evidence type="ECO:0008006" key="4">
    <source>
        <dbReference type="Google" id="ProtNLM"/>
    </source>
</evidence>
<feature type="signal peptide" evidence="1">
    <location>
        <begin position="1"/>
        <end position="21"/>
    </location>
</feature>
<dbReference type="AlphaFoldDB" id="H7EJR2"/>